<sequence>MAVSYTTSADVTDGQLVLRMKDAQACLELNTRRSWRGEVSLWQWADDPDTGERETLVQRSAC</sequence>
<organism evidence="1 2">
    <name type="scientific">Micromonospora eburnea</name>
    <dbReference type="NCBI Taxonomy" id="227316"/>
    <lineage>
        <taxon>Bacteria</taxon>
        <taxon>Bacillati</taxon>
        <taxon>Actinomycetota</taxon>
        <taxon>Actinomycetes</taxon>
        <taxon>Micromonosporales</taxon>
        <taxon>Micromonosporaceae</taxon>
        <taxon>Micromonospora</taxon>
    </lineage>
</organism>
<dbReference type="AlphaFoldDB" id="A0A1C6UD71"/>
<dbReference type="STRING" id="227316.GA0070604_2442"/>
<dbReference type="Proteomes" id="UP000199696">
    <property type="component" value="Unassembled WGS sequence"/>
</dbReference>
<accession>A0A1C6UD71</accession>
<protein>
    <submittedName>
        <fullName evidence="1">Uncharacterized protein</fullName>
    </submittedName>
</protein>
<evidence type="ECO:0000313" key="2">
    <source>
        <dbReference type="Proteomes" id="UP000199696"/>
    </source>
</evidence>
<proteinExistence type="predicted"/>
<dbReference type="EMBL" id="FMHY01000002">
    <property type="protein sequence ID" value="SCL51853.1"/>
    <property type="molecule type" value="Genomic_DNA"/>
</dbReference>
<name>A0A1C6UD71_9ACTN</name>
<keyword evidence="2" id="KW-1185">Reference proteome</keyword>
<evidence type="ECO:0000313" key="1">
    <source>
        <dbReference type="EMBL" id="SCL51853.1"/>
    </source>
</evidence>
<reference evidence="2" key="1">
    <citation type="submission" date="2016-06" db="EMBL/GenBank/DDBJ databases">
        <authorList>
            <person name="Varghese N."/>
            <person name="Submissions Spin"/>
        </authorList>
    </citation>
    <scope>NUCLEOTIDE SEQUENCE [LARGE SCALE GENOMIC DNA]</scope>
    <source>
        <strain evidence="2">DSM 44814</strain>
    </source>
</reference>
<gene>
    <name evidence="1" type="ORF">GA0070604_2442</name>
</gene>